<proteinExistence type="predicted"/>
<dbReference type="Pfam" id="PF00293">
    <property type="entry name" value="NUDIX"/>
    <property type="match status" value="1"/>
</dbReference>
<organism evidence="2 3">
    <name type="scientific">Ideonella margarita</name>
    <dbReference type="NCBI Taxonomy" id="2984191"/>
    <lineage>
        <taxon>Bacteria</taxon>
        <taxon>Pseudomonadati</taxon>
        <taxon>Pseudomonadota</taxon>
        <taxon>Betaproteobacteria</taxon>
        <taxon>Burkholderiales</taxon>
        <taxon>Sphaerotilaceae</taxon>
        <taxon>Ideonella</taxon>
    </lineage>
</organism>
<dbReference type="Proteomes" id="UP001379945">
    <property type="component" value="Unassembled WGS sequence"/>
</dbReference>
<gene>
    <name evidence="2" type="ORF">AACH00_12780</name>
</gene>
<sequence length="331" mass="35068">MPPPATRLWPSLPAARHTPHPRVPFQVAHLGQVFTIGSIPAAEQAWLLATSAGWAASATIQTASTVLSPTASGALCLNLPAPERQAWFTHIGLALRQSGRIRAWRDELYALFALPGHPPEEAGESAETSAANAQPPLLAHIERATARFWGSLTFGAHANGYVADAVGRPVQVWVARRSLTKPTDPGMLDNLVGGGVPLGQTPSEALLREAWEEAGLLPHQLQAVQRGSALHIEADIREGRQLEWLYVFDVPLPAGLTPVNQDGEVAGLECLPVAEALAHAAAGRMTTDASLAMLDFGLRHQLLAADAPEAAALRALAVPAPQAAWFDPAWG</sequence>
<feature type="domain" description="Nudix hydrolase" evidence="1">
    <location>
        <begin position="153"/>
        <end position="293"/>
    </location>
</feature>
<protein>
    <submittedName>
        <fullName evidence="2">NUDIX domain-containing protein</fullName>
    </submittedName>
</protein>
<evidence type="ECO:0000259" key="1">
    <source>
        <dbReference type="PROSITE" id="PS51462"/>
    </source>
</evidence>
<dbReference type="SUPFAM" id="SSF55811">
    <property type="entry name" value="Nudix"/>
    <property type="match status" value="1"/>
</dbReference>
<dbReference type="Gene3D" id="3.90.79.10">
    <property type="entry name" value="Nucleoside Triphosphate Pyrophosphohydrolase"/>
    <property type="match status" value="1"/>
</dbReference>
<dbReference type="InterPro" id="IPR015797">
    <property type="entry name" value="NUDIX_hydrolase-like_dom_sf"/>
</dbReference>
<name>A0ABU9C5W7_9BURK</name>
<reference evidence="2 3" key="1">
    <citation type="submission" date="2024-04" db="EMBL/GenBank/DDBJ databases">
        <title>Novel species of the genus Ideonella isolated from streams.</title>
        <authorList>
            <person name="Lu H."/>
        </authorList>
    </citation>
    <scope>NUCLEOTIDE SEQUENCE [LARGE SCALE GENOMIC DNA]</scope>
    <source>
        <strain evidence="2 3">LYT19W</strain>
    </source>
</reference>
<dbReference type="CDD" id="cd03676">
    <property type="entry name" value="NUDIX_Tnr3_like"/>
    <property type="match status" value="1"/>
</dbReference>
<evidence type="ECO:0000313" key="3">
    <source>
        <dbReference type="Proteomes" id="UP001379945"/>
    </source>
</evidence>
<dbReference type="EMBL" id="JBBUTI010000008">
    <property type="protein sequence ID" value="MEK8047228.1"/>
    <property type="molecule type" value="Genomic_DNA"/>
</dbReference>
<evidence type="ECO:0000313" key="2">
    <source>
        <dbReference type="EMBL" id="MEK8047228.1"/>
    </source>
</evidence>
<accession>A0ABU9C5W7</accession>
<dbReference type="PROSITE" id="PS51462">
    <property type="entry name" value="NUDIX"/>
    <property type="match status" value="1"/>
</dbReference>
<comment type="caution">
    <text evidence="2">The sequence shown here is derived from an EMBL/GenBank/DDBJ whole genome shotgun (WGS) entry which is preliminary data.</text>
</comment>
<dbReference type="InterPro" id="IPR000086">
    <property type="entry name" value="NUDIX_hydrolase_dom"/>
</dbReference>
<dbReference type="RefSeq" id="WP_341399533.1">
    <property type="nucleotide sequence ID" value="NZ_JBBUTI010000008.1"/>
</dbReference>
<keyword evidence="3" id="KW-1185">Reference proteome</keyword>